<dbReference type="Pfam" id="PF04117">
    <property type="entry name" value="Mpv17_PMP22"/>
    <property type="match status" value="1"/>
</dbReference>
<dbReference type="AlphaFoldDB" id="A0A6T7VGY5"/>
<evidence type="ECO:0008006" key="9">
    <source>
        <dbReference type="Google" id="ProtNLM"/>
    </source>
</evidence>
<comment type="subcellular location">
    <subcellularLocation>
        <location evidence="1">Membrane</location>
        <topology evidence="1">Multi-pass membrane protein</topology>
    </subcellularLocation>
</comment>
<sequence length="234" mass="26368">MVRGTLKLAPYVQSLLKNPVLAPITRVGMWYADTAKAYPFLTGFVTTGFKTSAADVFAQKVVEGRDEIDWKRNATFTAFGFAYLGGVQYTIYNNIFPKICAPIKRAYKTHGRSIGVGLQVFIDQAIHHPFLYFPVFYLTKGTVLGEENIIDYAVNKWQTEIVESVKALWMVWVPCQIVNFGLVPMHFRIPFVAGVSFGWTVILSVMQGIFDTSKSQSESSVKIEQIEDSKDEKK</sequence>
<keyword evidence="5" id="KW-0472">Membrane</keyword>
<evidence type="ECO:0000313" key="8">
    <source>
        <dbReference type="EMBL" id="CAD8656309.1"/>
    </source>
</evidence>
<name>A0A6T7VGY5_9CHLO</name>
<evidence type="ECO:0000256" key="2">
    <source>
        <dbReference type="ARBA" id="ARBA00006824"/>
    </source>
</evidence>
<dbReference type="EMBL" id="HBFA01008346">
    <property type="protein sequence ID" value="CAD8656309.1"/>
    <property type="molecule type" value="Transcribed_RNA"/>
</dbReference>
<keyword evidence="3" id="KW-0812">Transmembrane</keyword>
<dbReference type="GO" id="GO:0005737">
    <property type="term" value="C:cytoplasm"/>
    <property type="evidence" value="ECO:0007669"/>
    <property type="project" value="TreeGrafter"/>
</dbReference>
<accession>A0A6T7VGY5</accession>
<proteinExistence type="inferred from homology"/>
<comment type="similarity">
    <text evidence="2 6">Belongs to the peroxisomal membrane protein PXMP2/4 family.</text>
</comment>
<protein>
    <recommendedName>
        <fullName evidence="9">Peroxisomal membrane protein MPV17</fullName>
    </recommendedName>
</protein>
<reference evidence="8" key="1">
    <citation type="submission" date="2021-01" db="EMBL/GenBank/DDBJ databases">
        <authorList>
            <person name="Corre E."/>
            <person name="Pelletier E."/>
            <person name="Niang G."/>
            <person name="Scheremetjew M."/>
            <person name="Finn R."/>
            <person name="Kale V."/>
            <person name="Holt S."/>
            <person name="Cochrane G."/>
            <person name="Meng A."/>
            <person name="Brown T."/>
            <person name="Cohen L."/>
        </authorList>
    </citation>
    <scope>NUCLEOTIDE SEQUENCE</scope>
    <source>
        <strain evidence="8">CCMP722</strain>
    </source>
</reference>
<keyword evidence="4" id="KW-1133">Transmembrane helix</keyword>
<gene>
    <name evidence="7" type="ORF">POBO1169_LOCUS4371</name>
    <name evidence="8" type="ORF">POBO1169_LOCUS4372</name>
</gene>
<evidence type="ECO:0000313" key="7">
    <source>
        <dbReference type="EMBL" id="CAD8656307.1"/>
    </source>
</evidence>
<evidence type="ECO:0000256" key="3">
    <source>
        <dbReference type="ARBA" id="ARBA00022692"/>
    </source>
</evidence>
<evidence type="ECO:0000256" key="1">
    <source>
        <dbReference type="ARBA" id="ARBA00004141"/>
    </source>
</evidence>
<dbReference type="EMBL" id="HBFA01008345">
    <property type="protein sequence ID" value="CAD8656307.1"/>
    <property type="molecule type" value="Transcribed_RNA"/>
</dbReference>
<dbReference type="PANTHER" id="PTHR11266:SF21">
    <property type="entry name" value="ACT DOMAIN-CONTAINING PROTEIN"/>
    <property type="match status" value="1"/>
</dbReference>
<evidence type="ECO:0000256" key="4">
    <source>
        <dbReference type="ARBA" id="ARBA00022989"/>
    </source>
</evidence>
<dbReference type="GO" id="GO:0016020">
    <property type="term" value="C:membrane"/>
    <property type="evidence" value="ECO:0007669"/>
    <property type="project" value="UniProtKB-SubCell"/>
</dbReference>
<dbReference type="InterPro" id="IPR007248">
    <property type="entry name" value="Mpv17_PMP22"/>
</dbReference>
<evidence type="ECO:0000256" key="6">
    <source>
        <dbReference type="RuleBase" id="RU363053"/>
    </source>
</evidence>
<evidence type="ECO:0000256" key="5">
    <source>
        <dbReference type="ARBA" id="ARBA00023136"/>
    </source>
</evidence>
<organism evidence="8">
    <name type="scientific">Pyramimonas obovata</name>
    <dbReference type="NCBI Taxonomy" id="1411642"/>
    <lineage>
        <taxon>Eukaryota</taxon>
        <taxon>Viridiplantae</taxon>
        <taxon>Chlorophyta</taxon>
        <taxon>Pyramimonadophyceae</taxon>
        <taxon>Pyramimonadales</taxon>
        <taxon>Pyramimonadaceae</taxon>
        <taxon>Pyramimonas</taxon>
        <taxon>Pyramimonas incertae sedis</taxon>
    </lineage>
</organism>
<dbReference type="PANTHER" id="PTHR11266">
    <property type="entry name" value="PEROXISOMAL MEMBRANE PROTEIN 2, PXMP2 MPV17"/>
    <property type="match status" value="1"/>
</dbReference>